<accession>A0AA51RWR2</accession>
<dbReference type="KEGG" id="plei:Q9312_08870"/>
<evidence type="ECO:0000313" key="1">
    <source>
        <dbReference type="EMBL" id="WMS89012.1"/>
    </source>
</evidence>
<dbReference type="EMBL" id="CP133548">
    <property type="protein sequence ID" value="WMS89012.1"/>
    <property type="molecule type" value="Genomic_DNA"/>
</dbReference>
<organism evidence="1 2">
    <name type="scientific">Pleionea litopenaei</name>
    <dbReference type="NCBI Taxonomy" id="3070815"/>
    <lineage>
        <taxon>Bacteria</taxon>
        <taxon>Pseudomonadati</taxon>
        <taxon>Pseudomonadota</taxon>
        <taxon>Gammaproteobacteria</taxon>
        <taxon>Oceanospirillales</taxon>
        <taxon>Pleioneaceae</taxon>
        <taxon>Pleionea</taxon>
    </lineage>
</organism>
<gene>
    <name evidence="1" type="ORF">Q9312_08870</name>
</gene>
<proteinExistence type="predicted"/>
<dbReference type="Proteomes" id="UP001239782">
    <property type="component" value="Chromosome"/>
</dbReference>
<evidence type="ECO:0000313" key="2">
    <source>
        <dbReference type="Proteomes" id="UP001239782"/>
    </source>
</evidence>
<dbReference type="RefSeq" id="WP_309204246.1">
    <property type="nucleotide sequence ID" value="NZ_CP133548.1"/>
</dbReference>
<protein>
    <submittedName>
        <fullName evidence="1">Uncharacterized protein</fullName>
    </submittedName>
</protein>
<keyword evidence="2" id="KW-1185">Reference proteome</keyword>
<sequence>MSKVLNANMIFTDTHVNKEKRYSLGIEKNSGEFYISFPVYNGLVEYEEYYQLTTEQYDGYPENSVELEQFLNECKSQKKDELLLQKAGKIRGHAT</sequence>
<name>A0AA51RWR2_9GAMM</name>
<dbReference type="AlphaFoldDB" id="A0AA51RWR2"/>
<reference evidence="1 2" key="1">
    <citation type="submission" date="2023-08" db="EMBL/GenBank/DDBJ databases">
        <title>Pleionea litopenaei sp. nov., isolated from stomach of juvenile Litopenaeus vannamei.</title>
        <authorList>
            <person name="Rho A.M."/>
            <person name="Hwang C.Y."/>
        </authorList>
    </citation>
    <scope>NUCLEOTIDE SEQUENCE [LARGE SCALE GENOMIC DNA]</scope>
    <source>
        <strain evidence="1 2">HL-JVS1</strain>
    </source>
</reference>